<dbReference type="NCBIfam" id="TIGR04056">
    <property type="entry name" value="OMP_RagA_SusC"/>
    <property type="match status" value="1"/>
</dbReference>
<sequence>MNNRTVYLFSSFFLLICCWQPLSAHAVYQKKIDVKAENKPLKTILNLLEEQSNYFFLYDNTLLEKHQNINISFANLSFRDALDLLSERINIDYKIVDNTVTLFPKKAKAQQEKLITGTIKLKDTDNDIPYTTNGVSIQVKGSNKGTSTNFKGEFSFTVPVPSILVISYIGYDKQEFSVTPSTVSVQSTLKQSEGSISEVIVTAYGAKETRENQIGSAYTITAKDIEKRPSLRIDALLQGVVPGVQFSSQDQTNSSPRPRFSTRVRGESSSPGGTMSNEPLWVIDGVPLNTGGTTNSIAGVETSISPLTYINPDDIESITVLKDASATVLYGSSASNGVVIIKTKKGQGIPTVRYTFRKTIDRIASHNTFNVLNPKQYREMVNEMGLSSKIAVYEDGATNWLEAFYDTGRINQHGISVSGSNENTNYYISGSVYDQKLTATANTTKRYSLRSQISTDISSRLSLNFVFGGSYNKNDMFNIKNAYYSNLPIISLYDRDGNYAIRDYAGIALLPSLAESVQNENRQNTFQSFAQIQGTFRLIDGLEFTTRNGIDISSLQELRYSSMHNLTGMTNKGYLYKNQVQAHNWVSTNTLNYNKNLYGGDFTATLGIEANSDNNTFVGASAYNFPNDYVREISVAPSDSRRSSGSRSSTASFSYLGRVGYLWQNKYNASFSFRRDGNSNFGKDTKWSTFYSAGAAWTVSNEEFWKSDMVNFLKVKMSYGTTGNGRFNANYSKGIYTFNEIHSYGDVIGATMSRGRNERLKWETTYKFNTGLDFKLFDRVDVGLEYYKDITKDLVYNTPVSLTSGQRNIYSNVGKLQNTGFEAVVKSTNIRTGAFSWDTQFNLSLNRNKVLELNEGFSRTTTTSIMTEGHDSRAIYLVRWAGVDPSTGAPMWYDVNGNVTKTFDMANRVIIGDPNPDFYGGMTNTISYSNFNLSFLILYTKGGQSLNQLRILAEHDGRNILSDNVATSLLDHWRYPGDLSVNPILSTASNNSNRVSTRYLQDESNIQFKNISLEYSFPQEQVKRIFLKGASIYFQADNLGVWTPYRRTKKLNKGNGDFENIKLNNSGNSNEGVPNQTSFALGINLTF</sequence>
<dbReference type="Gene3D" id="2.40.170.20">
    <property type="entry name" value="TonB-dependent receptor, beta-barrel domain"/>
    <property type="match status" value="1"/>
</dbReference>
<dbReference type="NCBIfam" id="TIGR04057">
    <property type="entry name" value="SusC_RagA_signa"/>
    <property type="match status" value="1"/>
</dbReference>
<dbReference type="PANTHER" id="PTHR30069">
    <property type="entry name" value="TONB-DEPENDENT OUTER MEMBRANE RECEPTOR"/>
    <property type="match status" value="1"/>
</dbReference>
<dbReference type="InterPro" id="IPR012910">
    <property type="entry name" value="Plug_dom"/>
</dbReference>
<dbReference type="InterPro" id="IPR039426">
    <property type="entry name" value="TonB-dep_rcpt-like"/>
</dbReference>
<feature type="compositionally biased region" description="Polar residues" evidence="9">
    <location>
        <begin position="246"/>
        <end position="256"/>
    </location>
</feature>
<feature type="signal peptide" evidence="10">
    <location>
        <begin position="1"/>
        <end position="26"/>
    </location>
</feature>
<keyword evidence="7 8" id="KW-0998">Cell outer membrane</keyword>
<evidence type="ECO:0000256" key="7">
    <source>
        <dbReference type="ARBA" id="ARBA00023237"/>
    </source>
</evidence>
<dbReference type="PANTHER" id="PTHR30069:SF29">
    <property type="entry name" value="HEMOGLOBIN AND HEMOGLOBIN-HAPTOGLOBIN-BINDING PROTEIN 1-RELATED"/>
    <property type="match status" value="1"/>
</dbReference>
<keyword evidence="5 10" id="KW-0732">Signal</keyword>
<reference evidence="13" key="1">
    <citation type="journal article" date="2019" name="Int. J. Syst. Evol. Microbiol.">
        <title>The Global Catalogue of Microorganisms (GCM) 10K type strain sequencing project: providing services to taxonomists for standard genome sequencing and annotation.</title>
        <authorList>
            <consortium name="The Broad Institute Genomics Platform"/>
            <consortium name="The Broad Institute Genome Sequencing Center for Infectious Disease"/>
            <person name="Wu L."/>
            <person name="Ma J."/>
        </authorList>
    </citation>
    <scope>NUCLEOTIDE SEQUENCE [LARGE SCALE GENOMIC DNA]</scope>
    <source>
        <strain evidence="13">KCTC 52298</strain>
    </source>
</reference>
<evidence type="ECO:0000256" key="5">
    <source>
        <dbReference type="ARBA" id="ARBA00022729"/>
    </source>
</evidence>
<dbReference type="InterPro" id="IPR036942">
    <property type="entry name" value="Beta-barrel_TonB_sf"/>
</dbReference>
<protein>
    <submittedName>
        <fullName evidence="12">SusC/RagA family TonB-linked outer membrane protein</fullName>
    </submittedName>
</protein>
<dbReference type="Pfam" id="PF07715">
    <property type="entry name" value="Plug"/>
    <property type="match status" value="1"/>
</dbReference>
<dbReference type="InterPro" id="IPR008969">
    <property type="entry name" value="CarboxyPept-like_regulatory"/>
</dbReference>
<keyword evidence="6 8" id="KW-0472">Membrane</keyword>
<evidence type="ECO:0000256" key="4">
    <source>
        <dbReference type="ARBA" id="ARBA00022692"/>
    </source>
</evidence>
<proteinExistence type="inferred from homology"/>
<dbReference type="RefSeq" id="WP_210355948.1">
    <property type="nucleotide sequence ID" value="NZ_JAEQMU010000006.1"/>
</dbReference>
<dbReference type="SUPFAM" id="SSF56935">
    <property type="entry name" value="Porins"/>
    <property type="match status" value="1"/>
</dbReference>
<evidence type="ECO:0000259" key="11">
    <source>
        <dbReference type="Pfam" id="PF07715"/>
    </source>
</evidence>
<name>A0ABW5L0Z3_9SPHI</name>
<evidence type="ECO:0000256" key="6">
    <source>
        <dbReference type="ARBA" id="ARBA00023136"/>
    </source>
</evidence>
<dbReference type="Proteomes" id="UP001597440">
    <property type="component" value="Unassembled WGS sequence"/>
</dbReference>
<dbReference type="Pfam" id="PF13715">
    <property type="entry name" value="CarbopepD_reg_2"/>
    <property type="match status" value="1"/>
</dbReference>
<gene>
    <name evidence="12" type="ORF">ACFSQW_07620</name>
</gene>
<feature type="region of interest" description="Disordered" evidence="9">
    <location>
        <begin position="246"/>
        <end position="278"/>
    </location>
</feature>
<evidence type="ECO:0000256" key="2">
    <source>
        <dbReference type="ARBA" id="ARBA00022448"/>
    </source>
</evidence>
<comment type="caution">
    <text evidence="12">The sequence shown here is derived from an EMBL/GenBank/DDBJ whole genome shotgun (WGS) entry which is preliminary data.</text>
</comment>
<keyword evidence="3 8" id="KW-1134">Transmembrane beta strand</keyword>
<dbReference type="SUPFAM" id="SSF49464">
    <property type="entry name" value="Carboxypeptidase regulatory domain-like"/>
    <property type="match status" value="1"/>
</dbReference>
<feature type="domain" description="TonB-dependent receptor plug" evidence="11">
    <location>
        <begin position="212"/>
        <end position="338"/>
    </location>
</feature>
<dbReference type="Gene3D" id="2.170.130.10">
    <property type="entry name" value="TonB-dependent receptor, plug domain"/>
    <property type="match status" value="1"/>
</dbReference>
<feature type="compositionally biased region" description="Polar residues" evidence="9">
    <location>
        <begin position="267"/>
        <end position="277"/>
    </location>
</feature>
<evidence type="ECO:0000256" key="8">
    <source>
        <dbReference type="PROSITE-ProRule" id="PRU01360"/>
    </source>
</evidence>
<comment type="similarity">
    <text evidence="8">Belongs to the TonB-dependent receptor family.</text>
</comment>
<evidence type="ECO:0000256" key="3">
    <source>
        <dbReference type="ARBA" id="ARBA00022452"/>
    </source>
</evidence>
<dbReference type="InterPro" id="IPR023996">
    <property type="entry name" value="TonB-dep_OMP_SusC/RagA"/>
</dbReference>
<keyword evidence="13" id="KW-1185">Reference proteome</keyword>
<dbReference type="EMBL" id="JBHULD010000008">
    <property type="protein sequence ID" value="MFD2554253.1"/>
    <property type="molecule type" value="Genomic_DNA"/>
</dbReference>
<organism evidence="12 13">
    <name type="scientific">Sphingobacterium tabacisoli</name>
    <dbReference type="NCBI Taxonomy" id="2044855"/>
    <lineage>
        <taxon>Bacteria</taxon>
        <taxon>Pseudomonadati</taxon>
        <taxon>Bacteroidota</taxon>
        <taxon>Sphingobacteriia</taxon>
        <taxon>Sphingobacteriales</taxon>
        <taxon>Sphingobacteriaceae</taxon>
        <taxon>Sphingobacterium</taxon>
    </lineage>
</organism>
<dbReference type="Gene3D" id="3.55.50.30">
    <property type="match status" value="1"/>
</dbReference>
<keyword evidence="4 8" id="KW-0812">Transmembrane</keyword>
<dbReference type="InterPro" id="IPR023997">
    <property type="entry name" value="TonB-dep_OMP_SusC/RagA_CS"/>
</dbReference>
<evidence type="ECO:0000256" key="9">
    <source>
        <dbReference type="SAM" id="MobiDB-lite"/>
    </source>
</evidence>
<evidence type="ECO:0000313" key="12">
    <source>
        <dbReference type="EMBL" id="MFD2554253.1"/>
    </source>
</evidence>
<dbReference type="InterPro" id="IPR037066">
    <property type="entry name" value="Plug_dom_sf"/>
</dbReference>
<accession>A0ABW5L0Z3</accession>
<comment type="subcellular location">
    <subcellularLocation>
        <location evidence="1 8">Cell outer membrane</location>
        <topology evidence="1 8">Multi-pass membrane protein</topology>
    </subcellularLocation>
</comment>
<dbReference type="PROSITE" id="PS52016">
    <property type="entry name" value="TONB_DEPENDENT_REC_3"/>
    <property type="match status" value="1"/>
</dbReference>
<feature type="chain" id="PRO_5045890835" evidence="10">
    <location>
        <begin position="27"/>
        <end position="1087"/>
    </location>
</feature>
<evidence type="ECO:0000313" key="13">
    <source>
        <dbReference type="Proteomes" id="UP001597440"/>
    </source>
</evidence>
<evidence type="ECO:0000256" key="10">
    <source>
        <dbReference type="SAM" id="SignalP"/>
    </source>
</evidence>
<evidence type="ECO:0000256" key="1">
    <source>
        <dbReference type="ARBA" id="ARBA00004571"/>
    </source>
</evidence>
<keyword evidence="2 8" id="KW-0813">Transport</keyword>